<evidence type="ECO:0000313" key="13">
    <source>
        <dbReference type="Proteomes" id="UP000183569"/>
    </source>
</evidence>
<evidence type="ECO:0000256" key="10">
    <source>
        <dbReference type="SAM" id="Phobius"/>
    </source>
</evidence>
<evidence type="ECO:0000256" key="6">
    <source>
        <dbReference type="ARBA" id="ARBA00022801"/>
    </source>
</evidence>
<name>A0A1G4ZD63_9ENTR</name>
<feature type="transmembrane region" description="Helical" evidence="10">
    <location>
        <begin position="243"/>
        <end position="265"/>
    </location>
</feature>
<evidence type="ECO:0000256" key="9">
    <source>
        <dbReference type="ARBA" id="ARBA00034290"/>
    </source>
</evidence>
<dbReference type="Gene3D" id="3.20.20.450">
    <property type="entry name" value="EAL domain"/>
    <property type="match status" value="1"/>
</dbReference>
<evidence type="ECO:0000259" key="11">
    <source>
        <dbReference type="PROSITE" id="PS50883"/>
    </source>
</evidence>
<dbReference type="EMBL" id="FMUI01000022">
    <property type="protein sequence ID" value="SCX63218.1"/>
    <property type="molecule type" value="Genomic_DNA"/>
</dbReference>
<comment type="catalytic activity">
    <reaction evidence="9">
        <text>3',3'-c-di-GMP + H2O = 5'-phosphoguanylyl(3'-&gt;5')guanosine + H(+)</text>
        <dbReference type="Rhea" id="RHEA:24902"/>
        <dbReference type="ChEBI" id="CHEBI:15377"/>
        <dbReference type="ChEBI" id="CHEBI:15378"/>
        <dbReference type="ChEBI" id="CHEBI:58754"/>
        <dbReference type="ChEBI" id="CHEBI:58805"/>
        <dbReference type="EC" id="3.1.4.52"/>
    </reaction>
</comment>
<dbReference type="Pfam" id="PF00563">
    <property type="entry name" value="EAL"/>
    <property type="match status" value="1"/>
</dbReference>
<evidence type="ECO:0000313" key="12">
    <source>
        <dbReference type="EMBL" id="SCX63218.1"/>
    </source>
</evidence>
<dbReference type="PANTHER" id="PTHR33121:SF81">
    <property type="entry name" value="CYCLIC DI-GMP PHOSPHODIESTERASE PDEB-RELATED"/>
    <property type="match status" value="1"/>
</dbReference>
<comment type="subcellular location">
    <subcellularLocation>
        <location evidence="1">Cell membrane</location>
        <topology evidence="1">Multi-pass membrane protein</topology>
    </subcellularLocation>
</comment>
<dbReference type="InterPro" id="IPR050706">
    <property type="entry name" value="Cyclic-di-GMP_PDE-like"/>
</dbReference>
<evidence type="ECO:0000256" key="3">
    <source>
        <dbReference type="ARBA" id="ARBA00022475"/>
    </source>
</evidence>
<proteinExistence type="predicted"/>
<accession>A0A1G4ZD63</accession>
<keyword evidence="5 10" id="KW-0812">Transmembrane</keyword>
<keyword evidence="4" id="KW-0973">c-di-GMP</keyword>
<dbReference type="GO" id="GO:0071111">
    <property type="term" value="F:cyclic-guanylate-specific phosphodiesterase activity"/>
    <property type="evidence" value="ECO:0007669"/>
    <property type="project" value="UniProtKB-EC"/>
</dbReference>
<dbReference type="PROSITE" id="PS50883">
    <property type="entry name" value="EAL"/>
    <property type="match status" value="1"/>
</dbReference>
<dbReference type="RefSeq" id="WP_017459976.1">
    <property type="nucleotide sequence ID" value="NZ_FMUI01000022.1"/>
</dbReference>
<comment type="caution">
    <text evidence="12">The sequence shown here is derived from an EMBL/GenBank/DDBJ whole genome shotgun (WGS) entry which is preliminary data.</text>
</comment>
<dbReference type="InterPro" id="IPR024744">
    <property type="entry name" value="CSS-motif_dom"/>
</dbReference>
<dbReference type="CDD" id="cd01948">
    <property type="entry name" value="EAL"/>
    <property type="match status" value="1"/>
</dbReference>
<dbReference type="SMART" id="SM00052">
    <property type="entry name" value="EAL"/>
    <property type="match status" value="1"/>
</dbReference>
<organism evidence="12 13">
    <name type="scientific">Kosakonia sacchari</name>
    <dbReference type="NCBI Taxonomy" id="1158459"/>
    <lineage>
        <taxon>Bacteria</taxon>
        <taxon>Pseudomonadati</taxon>
        <taxon>Pseudomonadota</taxon>
        <taxon>Gammaproteobacteria</taxon>
        <taxon>Enterobacterales</taxon>
        <taxon>Enterobacteriaceae</taxon>
        <taxon>Kosakonia</taxon>
    </lineage>
</organism>
<protein>
    <recommendedName>
        <fullName evidence="2">cyclic-guanylate-specific phosphodiesterase</fullName>
        <ecNumber evidence="2">3.1.4.52</ecNumber>
    </recommendedName>
</protein>
<dbReference type="GO" id="GO:0005886">
    <property type="term" value="C:plasma membrane"/>
    <property type="evidence" value="ECO:0007669"/>
    <property type="project" value="UniProtKB-SubCell"/>
</dbReference>
<dbReference type="SUPFAM" id="SSF141868">
    <property type="entry name" value="EAL domain-like"/>
    <property type="match status" value="1"/>
</dbReference>
<evidence type="ECO:0000256" key="5">
    <source>
        <dbReference type="ARBA" id="ARBA00022692"/>
    </source>
</evidence>
<feature type="domain" description="EAL" evidence="11">
    <location>
        <begin position="268"/>
        <end position="516"/>
    </location>
</feature>
<dbReference type="PANTHER" id="PTHR33121">
    <property type="entry name" value="CYCLIC DI-GMP PHOSPHODIESTERASE PDEF"/>
    <property type="match status" value="1"/>
</dbReference>
<sequence length="519" mass="58336">MTNRRLMSLATVALVLAIFLPVSLSIWMSHRQAEENFMNDLDMYSTLAEMRSQRVINQSKAALRELDAYDGASCTPEHLLAMRRISYSWRYVREVLYIDGLQPLCSSLQADSHIPPFPEPGKITSDGFRAWLTRHNDLGLAKYMVAIGSAHYVVMVDPTSFIDILPHGTSPVYIALINTKTHQRIAGSPRLTAARLAQINQQGPTRIMTNGEVYRIQRDEDMGLAIVTWMAIAPLEKNWHRLLMVWLPLGLLVSLLLAFVMLRLLRRLHSPRAQLQDAIHRREITVFFQPIVELDNGKIVGAEALARWRQKDGSYLAPDIFIPLAVHSGLMPQLTKLVIETVFSTLGSWLHQHPDQHISINLEPADLLDPTLPDLLARLIAHWQLSPSQIALELTERGFADPAVSGPAINALRSAGHAIYIDDFGTGYCSLSYLQNLDVDIIKIDKSFVDALEYKAVTPHIIDMAKALRLAMVAEGIETEGQLQWLKKYGVEYGQGWLYSKALPPDAFIEWAENNLRAA</sequence>
<keyword evidence="7 10" id="KW-1133">Transmembrane helix</keyword>
<reference evidence="12 13" key="1">
    <citation type="submission" date="2016-10" db="EMBL/GenBank/DDBJ databases">
        <authorList>
            <person name="Varghese N."/>
            <person name="Submissions S."/>
        </authorList>
    </citation>
    <scope>NUCLEOTIDE SEQUENCE [LARGE SCALE GENOMIC DNA]</scope>
    <source>
        <strain evidence="12 13">CGMCC 1.12102</strain>
    </source>
</reference>
<evidence type="ECO:0000256" key="8">
    <source>
        <dbReference type="ARBA" id="ARBA00023136"/>
    </source>
</evidence>
<dbReference type="Pfam" id="PF12792">
    <property type="entry name" value="CSS-motif"/>
    <property type="match status" value="1"/>
</dbReference>
<keyword evidence="3" id="KW-1003">Cell membrane</keyword>
<evidence type="ECO:0000256" key="4">
    <source>
        <dbReference type="ARBA" id="ARBA00022636"/>
    </source>
</evidence>
<dbReference type="EC" id="3.1.4.52" evidence="2"/>
<gene>
    <name evidence="12" type="ORF">SAMN02927897_04507</name>
</gene>
<evidence type="ECO:0000256" key="7">
    <source>
        <dbReference type="ARBA" id="ARBA00022989"/>
    </source>
</evidence>
<dbReference type="InterPro" id="IPR001633">
    <property type="entry name" value="EAL_dom"/>
</dbReference>
<dbReference type="Proteomes" id="UP000183569">
    <property type="component" value="Unassembled WGS sequence"/>
</dbReference>
<dbReference type="AlphaFoldDB" id="A0A1G4ZD63"/>
<keyword evidence="8 10" id="KW-0472">Membrane</keyword>
<evidence type="ECO:0000256" key="2">
    <source>
        <dbReference type="ARBA" id="ARBA00012282"/>
    </source>
</evidence>
<keyword evidence="6" id="KW-0378">Hydrolase</keyword>
<dbReference type="GeneID" id="23846653"/>
<dbReference type="InterPro" id="IPR035919">
    <property type="entry name" value="EAL_sf"/>
</dbReference>
<evidence type="ECO:0000256" key="1">
    <source>
        <dbReference type="ARBA" id="ARBA00004651"/>
    </source>
</evidence>